<organism evidence="1">
    <name type="scientific">uncultured Thermoleophilia bacterium</name>
    <dbReference type="NCBI Taxonomy" id="1497501"/>
    <lineage>
        <taxon>Bacteria</taxon>
        <taxon>Bacillati</taxon>
        <taxon>Actinomycetota</taxon>
        <taxon>Thermoleophilia</taxon>
        <taxon>environmental samples</taxon>
    </lineage>
</organism>
<dbReference type="Gene3D" id="3.60.15.10">
    <property type="entry name" value="Ribonuclease Z/Hydroxyacylglutathione hydrolase-like"/>
    <property type="match status" value="1"/>
</dbReference>
<proteinExistence type="predicted"/>
<sequence length="222" mass="24670">MQRLADGLWRWTARHPEWHPAGFGDEVACFVLHAAEETILIDPLVPAADDDLAATLDGLVRERVRILITIPYHVRSCEQLRDRWTGDREVTIHGHALVGRRLADATGFHPLSPGDELPGGIRAHPLGRPRRAEMPLELSSHRAVAFGDAVVEADGVLHVWESPVDSERRRRWWDERFVPTLRAVAERPVERVLVTHGDPVLADGGAALAAAVDRGPWQPPRG</sequence>
<evidence type="ECO:0008006" key="2">
    <source>
        <dbReference type="Google" id="ProtNLM"/>
    </source>
</evidence>
<reference evidence="1" key="1">
    <citation type="submission" date="2020-02" db="EMBL/GenBank/DDBJ databases">
        <authorList>
            <person name="Meier V. D."/>
        </authorList>
    </citation>
    <scope>NUCLEOTIDE SEQUENCE</scope>
    <source>
        <strain evidence="1">AVDCRST_MAG79</strain>
    </source>
</reference>
<dbReference type="SUPFAM" id="SSF56281">
    <property type="entry name" value="Metallo-hydrolase/oxidoreductase"/>
    <property type="match status" value="1"/>
</dbReference>
<gene>
    <name evidence="1" type="ORF">AVDCRST_MAG79-892</name>
</gene>
<dbReference type="EMBL" id="CADCWC010000161">
    <property type="protein sequence ID" value="CAA9530749.1"/>
    <property type="molecule type" value="Genomic_DNA"/>
</dbReference>
<evidence type="ECO:0000313" key="1">
    <source>
        <dbReference type="EMBL" id="CAA9530749.1"/>
    </source>
</evidence>
<accession>A0A6J4TS68</accession>
<name>A0A6J4TS68_9ACTN</name>
<dbReference type="InterPro" id="IPR036866">
    <property type="entry name" value="RibonucZ/Hydroxyglut_hydro"/>
</dbReference>
<dbReference type="AlphaFoldDB" id="A0A6J4TS68"/>
<protein>
    <recommendedName>
        <fullName evidence="2">Metallo-beta-lactamase domain-containing protein</fullName>
    </recommendedName>
</protein>